<evidence type="ECO:0000256" key="1">
    <source>
        <dbReference type="SAM" id="MobiDB-lite"/>
    </source>
</evidence>
<feature type="region of interest" description="Disordered" evidence="1">
    <location>
        <begin position="1256"/>
        <end position="1275"/>
    </location>
</feature>
<evidence type="ECO:0000313" key="2">
    <source>
        <dbReference type="EMBL" id="KAG2454609.1"/>
    </source>
</evidence>
<dbReference type="Proteomes" id="UP000613740">
    <property type="component" value="Unassembled WGS sequence"/>
</dbReference>
<comment type="caution">
    <text evidence="2">The sequence shown here is derived from an EMBL/GenBank/DDBJ whole genome shotgun (WGS) entry which is preliminary data.</text>
</comment>
<feature type="compositionally biased region" description="Low complexity" evidence="1">
    <location>
        <begin position="550"/>
        <end position="568"/>
    </location>
</feature>
<proteinExistence type="predicted"/>
<reference evidence="2" key="1">
    <citation type="journal article" date="2020" name="bioRxiv">
        <title>Comparative genomics of Chlamydomonas.</title>
        <authorList>
            <person name="Craig R.J."/>
            <person name="Hasan A.R."/>
            <person name="Ness R.W."/>
            <person name="Keightley P.D."/>
        </authorList>
    </citation>
    <scope>NUCLEOTIDE SEQUENCE</scope>
    <source>
        <strain evidence="2">CCAP 11/173</strain>
    </source>
</reference>
<feature type="compositionally biased region" description="Gly residues" evidence="1">
    <location>
        <begin position="1179"/>
        <end position="1189"/>
    </location>
</feature>
<dbReference type="OrthoDB" id="549356at2759"/>
<feature type="compositionally biased region" description="Basic and acidic residues" evidence="1">
    <location>
        <begin position="1151"/>
        <end position="1163"/>
    </location>
</feature>
<sequence length="1425" mass="141271">MSVAARSGARGVPLLRPCSVLAPSGRRAGAHGGIPAAPSPTASSPAPARPRPRTATLRRRPTAAAAAAARGPGEAPLYPPTPAPPSDPALTAEIAAAADWRSLAAVHMAAARRMDAAQLLMVCQRLAHLTGVLNWPEGAPLPLPVPQQPGFRRPALSHLEAQEVAVLAGSLCRATQVCLTADLYGLQQAAGLCAAFTALGAAPAASWLRAAELIALRTQRDSEGGRGASREQVNELLLLAGCFQRLGHCPDRAFTGLLADTLPLEALELPAAGAGAGAADGDPGAGPEAEAAAAPRPVLVVMTAPQLLTLARAVLLWGMAPPPEWPEAYLQATYSRITNANLMAVTRSRAGAGAAGAPGVGGVGGGLSQEEAEEAADAEAALGLCGLATLLWAAVVLGARPADPGGDWMSEYKEAALRLLRAELAAPPLVLVGGGAGSSSSSSSGGSSLQDVAALLSALQQVLYDPGADWVGTCLQAAALMQQRTATAAATATATATHGDAAASYSAPAGDALAAVLFMAAQYDHPQDAATREAVVSMAAAAQEWLQLQAGSSSGSGSSRRSSSSSRGPGPGPALFSSRGLTQLLMGLVRMGGRPGEAWMAAWGAAAAGVLAGGAAAGAGGATGSVFDADQVMAVMATAAQAGVELPERLQVALVGNILVPSAAAAAASGSSGSSSKAAGGAGVSAAGVFLPGTGSPGVLRGAPADAATLAAAIARSSGSGGGGTGAGGATAGGATAGGLSLPKFRQVLDVVSLQPHLLRAEWVEHFVELVQDFRLRLTARELLQVVCALSQFSDVKLVPMPAQARQAASAHASPRLMRVPPPEKADGSGSGSGGDGEEEDEEEGGGGGGGGVLLDAGWVSGLLDDLRARGGLAGPREVMQLAQALAVLEAPAPLLGFLETSALDLTGEDGRRKKLPAAAAAAPAAAAAAAPAAAAAAAPAAARIRLKLQSNPALQKAAAPAAGGTEEEATQQAKAAGSKPQSDSAAAAALAQQRAAAAAEAEEEEQAWALAWPAMLGTFAAGGYVPERRWWDRFAASTSPSLPDFEPQRLAATAAAALGISHKAAQAQVAAEMEARAAQEPQAARGGDGESGDGESGDGGVAAALLPNLEWHQQAFELIAGALQRCPLSMEAVRQAAAGMLAEQRRRQRRQEQQDQEQREEGAAGAGAGAAAAAAAAGGDGGDGGDGGGQEEGELGDVSEAEMREALMAASAELPALLAQLTAPRVPLPGELCELLAAMATEAAAAALAAATAGGGTGSTASAGGGEDAADGDDGAATDHLDDIMYCQQLICLVLQVFLVSEYSPAGAAQWWEQVAPVLLWSRPVWAPGSAAGQLEQQEELLLSPEATTTTAFAAGQLGLPLQPHQAAALLAHGARLAGGGAMSPGEVAALLRGVSGVEGALEGGEGGGLEAAGPALEQLLEAA</sequence>
<feature type="compositionally biased region" description="Pro residues" evidence="1">
    <location>
        <begin position="77"/>
        <end position="87"/>
    </location>
</feature>
<feature type="region of interest" description="Disordered" evidence="1">
    <location>
        <begin position="550"/>
        <end position="575"/>
    </location>
</feature>
<name>A0A835WWA2_9CHLO</name>
<feature type="region of interest" description="Disordered" evidence="1">
    <location>
        <begin position="22"/>
        <end position="89"/>
    </location>
</feature>
<feature type="compositionally biased region" description="Acidic residues" evidence="1">
    <location>
        <begin position="836"/>
        <end position="845"/>
    </location>
</feature>
<feature type="compositionally biased region" description="Basic residues" evidence="1">
    <location>
        <begin position="50"/>
        <end position="61"/>
    </location>
</feature>
<gene>
    <name evidence="2" type="ORF">HYH02_000450</name>
</gene>
<feature type="compositionally biased region" description="Low complexity" evidence="1">
    <location>
        <begin position="1072"/>
        <end position="1085"/>
    </location>
</feature>
<protein>
    <submittedName>
        <fullName evidence="2">Uncharacterized protein</fullName>
    </submittedName>
</protein>
<feature type="compositionally biased region" description="Low complexity" evidence="1">
    <location>
        <begin position="35"/>
        <end position="46"/>
    </location>
</feature>
<dbReference type="PANTHER" id="PTHR24216">
    <property type="entry name" value="PAXILLIN-RELATED"/>
    <property type="match status" value="1"/>
</dbReference>
<feature type="compositionally biased region" description="Low complexity" evidence="1">
    <location>
        <begin position="958"/>
        <end position="977"/>
    </location>
</feature>
<feature type="region of interest" description="Disordered" evidence="1">
    <location>
        <begin position="809"/>
        <end position="851"/>
    </location>
</feature>
<feature type="compositionally biased region" description="Low complexity" evidence="1">
    <location>
        <begin position="62"/>
        <end position="76"/>
    </location>
</feature>
<accession>A0A835WWA2</accession>
<dbReference type="PANTHER" id="PTHR24216:SF65">
    <property type="entry name" value="PAXILLIN-LIKE PROTEIN 1"/>
    <property type="match status" value="1"/>
</dbReference>
<dbReference type="EMBL" id="JAEHOD010000001">
    <property type="protein sequence ID" value="KAG2454609.1"/>
    <property type="molecule type" value="Genomic_DNA"/>
</dbReference>
<feature type="compositionally biased region" description="Gly residues" evidence="1">
    <location>
        <begin position="1256"/>
        <end position="1268"/>
    </location>
</feature>
<evidence type="ECO:0000313" key="3">
    <source>
        <dbReference type="Proteomes" id="UP000613740"/>
    </source>
</evidence>
<feature type="region of interest" description="Disordered" evidence="1">
    <location>
        <begin position="958"/>
        <end position="989"/>
    </location>
</feature>
<organism evidence="2 3">
    <name type="scientific">Chlamydomonas schloesseri</name>
    <dbReference type="NCBI Taxonomy" id="2026947"/>
    <lineage>
        <taxon>Eukaryota</taxon>
        <taxon>Viridiplantae</taxon>
        <taxon>Chlorophyta</taxon>
        <taxon>core chlorophytes</taxon>
        <taxon>Chlorophyceae</taxon>
        <taxon>CS clade</taxon>
        <taxon>Chlamydomonadales</taxon>
        <taxon>Chlamydomonadaceae</taxon>
        <taxon>Chlamydomonas</taxon>
    </lineage>
</organism>
<keyword evidence="3" id="KW-1185">Reference proteome</keyword>
<feature type="region of interest" description="Disordered" evidence="1">
    <location>
        <begin position="1142"/>
        <end position="1195"/>
    </location>
</feature>
<feature type="region of interest" description="Disordered" evidence="1">
    <location>
        <begin position="1072"/>
        <end position="1102"/>
    </location>
</feature>